<feature type="signal peptide" evidence="4">
    <location>
        <begin position="1"/>
        <end position="22"/>
    </location>
</feature>
<keyword evidence="4" id="KW-0732">Signal</keyword>
<keyword evidence="6" id="KW-1185">Reference proteome</keyword>
<dbReference type="SUPFAM" id="SSF48452">
    <property type="entry name" value="TPR-like"/>
    <property type="match status" value="3"/>
</dbReference>
<dbReference type="RefSeq" id="WP_377021162.1">
    <property type="nucleotide sequence ID" value="NZ_JBHLTS010000007.1"/>
</dbReference>
<comment type="caution">
    <text evidence="5">The sequence shown here is derived from an EMBL/GenBank/DDBJ whole genome shotgun (WGS) entry which is preliminary data.</text>
</comment>
<keyword evidence="2 3" id="KW-0802">TPR repeat</keyword>
<dbReference type="Gene3D" id="1.25.40.10">
    <property type="entry name" value="Tetratricopeptide repeat domain"/>
    <property type="match status" value="5"/>
</dbReference>
<feature type="repeat" description="TPR" evidence="3">
    <location>
        <begin position="24"/>
        <end position="57"/>
    </location>
</feature>
<keyword evidence="1" id="KW-0677">Repeat</keyword>
<evidence type="ECO:0000313" key="6">
    <source>
        <dbReference type="Proteomes" id="UP001589828"/>
    </source>
</evidence>
<dbReference type="InterPro" id="IPR019734">
    <property type="entry name" value="TPR_rpt"/>
</dbReference>
<gene>
    <name evidence="5" type="ORF">ACFFGT_03725</name>
</gene>
<protein>
    <submittedName>
        <fullName evidence="5">Tetratricopeptide repeat protein</fullName>
    </submittedName>
</protein>
<sequence length="518" mass="58690">MNKPFVVLLIGLLITCAFYAHGQAIDYEKMGDSLVNAKNYDKAAESYSKAINANKRNKALLPKLYDNHAQCQIELKNFTDAVDDDNEAIKIDSLYADAYWNRAAAYFFSGHVRESIADYSKAILLFPGDKLRLSLLYDNIGVNEIALQNYELAIDNFNSSITANGQNGAAYWHRAIAYNALGNYQQAVDDYSTATFFFQDNLALLAKIYNSRALAREKINKSWDAINDLSMAIQLKPSDPDLYWRRGLAYEKHGDYQLAIDDYKHLIPIYINDKLNAALLYENCAVNENNLHQTAKAFSDVNKAIELFPQRGHLYWIRGVAYGDSGECARAIDDYNKALPFYKNDKTTLAIFYNNIAANEFIINQNKKALNHCNAAIELLPIFWQPVFTRARLYLKLNEKELALKDFNKVMALDPTKQSAEYVFAQFYTGNAGLAVSTMQKKFLASSNIDLPADYYTMACLLSLMNRAAESNIYLKKALDLGYLKKFVALDDRLDNIRKTDDYIAIMTEPTIKKAAGQ</sequence>
<dbReference type="PROSITE" id="PS50005">
    <property type="entry name" value="TPR"/>
    <property type="match status" value="4"/>
</dbReference>
<dbReference type="Proteomes" id="UP001589828">
    <property type="component" value="Unassembled WGS sequence"/>
</dbReference>
<dbReference type="PANTHER" id="PTHR44858">
    <property type="entry name" value="TETRATRICOPEPTIDE REPEAT PROTEIN 6"/>
    <property type="match status" value="1"/>
</dbReference>
<accession>A0ABV6L3A1</accession>
<evidence type="ECO:0000256" key="3">
    <source>
        <dbReference type="PROSITE-ProRule" id="PRU00339"/>
    </source>
</evidence>
<evidence type="ECO:0000256" key="1">
    <source>
        <dbReference type="ARBA" id="ARBA00022737"/>
    </source>
</evidence>
<dbReference type="InterPro" id="IPR011990">
    <property type="entry name" value="TPR-like_helical_dom_sf"/>
</dbReference>
<evidence type="ECO:0000256" key="2">
    <source>
        <dbReference type="ARBA" id="ARBA00022803"/>
    </source>
</evidence>
<feature type="chain" id="PRO_5046123122" evidence="4">
    <location>
        <begin position="23"/>
        <end position="518"/>
    </location>
</feature>
<feature type="repeat" description="TPR" evidence="3">
    <location>
        <begin position="384"/>
        <end position="417"/>
    </location>
</feature>
<dbReference type="Pfam" id="PF13414">
    <property type="entry name" value="TPR_11"/>
    <property type="match status" value="1"/>
</dbReference>
<dbReference type="SMART" id="SM00028">
    <property type="entry name" value="TPR"/>
    <property type="match status" value="11"/>
</dbReference>
<organism evidence="5 6">
    <name type="scientific">Mucilaginibacter angelicae</name>
    <dbReference type="NCBI Taxonomy" id="869718"/>
    <lineage>
        <taxon>Bacteria</taxon>
        <taxon>Pseudomonadati</taxon>
        <taxon>Bacteroidota</taxon>
        <taxon>Sphingobacteriia</taxon>
        <taxon>Sphingobacteriales</taxon>
        <taxon>Sphingobacteriaceae</taxon>
        <taxon>Mucilaginibacter</taxon>
    </lineage>
</organism>
<feature type="repeat" description="TPR" evidence="3">
    <location>
        <begin position="240"/>
        <end position="273"/>
    </location>
</feature>
<evidence type="ECO:0000256" key="4">
    <source>
        <dbReference type="SAM" id="SignalP"/>
    </source>
</evidence>
<proteinExistence type="predicted"/>
<dbReference type="Pfam" id="PF13432">
    <property type="entry name" value="TPR_16"/>
    <property type="match status" value="1"/>
</dbReference>
<dbReference type="Pfam" id="PF13181">
    <property type="entry name" value="TPR_8"/>
    <property type="match status" value="3"/>
</dbReference>
<feature type="repeat" description="TPR" evidence="3">
    <location>
        <begin position="96"/>
        <end position="129"/>
    </location>
</feature>
<dbReference type="PANTHER" id="PTHR44858:SF1">
    <property type="entry name" value="UDP-N-ACETYLGLUCOSAMINE--PEPTIDE N-ACETYLGLUCOSAMINYLTRANSFERASE SPINDLY-RELATED"/>
    <property type="match status" value="1"/>
</dbReference>
<reference evidence="5 6" key="1">
    <citation type="submission" date="2024-09" db="EMBL/GenBank/DDBJ databases">
        <authorList>
            <person name="Sun Q."/>
            <person name="Mori K."/>
        </authorList>
    </citation>
    <scope>NUCLEOTIDE SEQUENCE [LARGE SCALE GENOMIC DNA]</scope>
    <source>
        <strain evidence="5 6">NCAIM B.02415</strain>
    </source>
</reference>
<evidence type="ECO:0000313" key="5">
    <source>
        <dbReference type="EMBL" id="MFC0513290.1"/>
    </source>
</evidence>
<name>A0ABV6L3A1_9SPHI</name>
<dbReference type="InterPro" id="IPR050498">
    <property type="entry name" value="Ycf3"/>
</dbReference>
<dbReference type="EMBL" id="JBHLTS010000007">
    <property type="protein sequence ID" value="MFC0513290.1"/>
    <property type="molecule type" value="Genomic_DNA"/>
</dbReference>